<feature type="DNA-binding region" description="H-T-H motif" evidence="2">
    <location>
        <begin position="28"/>
        <end position="47"/>
    </location>
</feature>
<comment type="caution">
    <text evidence="4">The sequence shown here is derived from an EMBL/GenBank/DDBJ whole genome shotgun (WGS) entry which is preliminary data.</text>
</comment>
<sequence length="227" mass="25527">MEEEKGTQERILEAAREEFLEKGFERASLRRIVKEAGVTTGAFYRYYPTKEALFDALAGPHARAVMGFFDQGLAAIREMPASEQTGAMSRVTGDCIGQILDYVYDHYTECKLLICSAGGTSYEQFIHEMTEKEVEATYRYIEAVESTGHPMPEIDRELCHMISSGLFTGMFEMVAHDMEKEAASRRIRQLREFHTGGWMRIMGVDFDGGEAREAGEDADTQSGGESR</sequence>
<dbReference type="Gene3D" id="1.10.357.10">
    <property type="entry name" value="Tetracycline Repressor, domain 2"/>
    <property type="match status" value="1"/>
</dbReference>
<name>A0ABS2EBG3_9FIRM</name>
<dbReference type="PANTHER" id="PTHR30055:SF226">
    <property type="entry name" value="HTH-TYPE TRANSCRIPTIONAL REGULATOR PKSA"/>
    <property type="match status" value="1"/>
</dbReference>
<dbReference type="SUPFAM" id="SSF46689">
    <property type="entry name" value="Homeodomain-like"/>
    <property type="match status" value="1"/>
</dbReference>
<organism evidence="4 5">
    <name type="scientific">Faecalicatena fissicatena</name>
    <dbReference type="NCBI Taxonomy" id="290055"/>
    <lineage>
        <taxon>Bacteria</taxon>
        <taxon>Bacillati</taxon>
        <taxon>Bacillota</taxon>
        <taxon>Clostridia</taxon>
        <taxon>Lachnospirales</taxon>
        <taxon>Lachnospiraceae</taxon>
        <taxon>Faecalicatena</taxon>
    </lineage>
</organism>
<dbReference type="Pfam" id="PF00440">
    <property type="entry name" value="TetR_N"/>
    <property type="match status" value="1"/>
</dbReference>
<evidence type="ECO:0000259" key="3">
    <source>
        <dbReference type="PROSITE" id="PS50977"/>
    </source>
</evidence>
<evidence type="ECO:0000256" key="2">
    <source>
        <dbReference type="PROSITE-ProRule" id="PRU00335"/>
    </source>
</evidence>
<evidence type="ECO:0000313" key="5">
    <source>
        <dbReference type="Proteomes" id="UP000716906"/>
    </source>
</evidence>
<accession>A0ABS2EBG3</accession>
<dbReference type="InterPro" id="IPR050109">
    <property type="entry name" value="HTH-type_TetR-like_transc_reg"/>
</dbReference>
<gene>
    <name evidence="4" type="ORF">H7U36_12835</name>
</gene>
<evidence type="ECO:0000313" key="4">
    <source>
        <dbReference type="EMBL" id="MBM6738973.1"/>
    </source>
</evidence>
<dbReference type="PRINTS" id="PR00455">
    <property type="entry name" value="HTHTETR"/>
</dbReference>
<dbReference type="InterPro" id="IPR001647">
    <property type="entry name" value="HTH_TetR"/>
</dbReference>
<proteinExistence type="predicted"/>
<reference evidence="4 5" key="1">
    <citation type="journal article" date="2021" name="Sci. Rep.">
        <title>The distribution of antibiotic resistance genes in chicken gut microbiota commensals.</title>
        <authorList>
            <person name="Juricova H."/>
            <person name="Matiasovicova J."/>
            <person name="Kubasova T."/>
            <person name="Cejkova D."/>
            <person name="Rychlik I."/>
        </authorList>
    </citation>
    <scope>NUCLEOTIDE SEQUENCE [LARGE SCALE GENOMIC DNA]</scope>
    <source>
        <strain evidence="4 5">An773</strain>
    </source>
</reference>
<dbReference type="PANTHER" id="PTHR30055">
    <property type="entry name" value="HTH-TYPE TRANSCRIPTIONAL REGULATOR RUTR"/>
    <property type="match status" value="1"/>
</dbReference>
<keyword evidence="5" id="KW-1185">Reference proteome</keyword>
<dbReference type="PROSITE" id="PS50977">
    <property type="entry name" value="HTH_TETR_2"/>
    <property type="match status" value="1"/>
</dbReference>
<keyword evidence="1 2" id="KW-0238">DNA-binding</keyword>
<dbReference type="InterPro" id="IPR009057">
    <property type="entry name" value="Homeodomain-like_sf"/>
</dbReference>
<evidence type="ECO:0000256" key="1">
    <source>
        <dbReference type="ARBA" id="ARBA00023125"/>
    </source>
</evidence>
<protein>
    <submittedName>
        <fullName evidence="4">TetR/AcrR family transcriptional regulator</fullName>
    </submittedName>
</protein>
<feature type="domain" description="HTH tetR-type" evidence="3">
    <location>
        <begin position="5"/>
        <end position="65"/>
    </location>
</feature>
<dbReference type="Proteomes" id="UP000716906">
    <property type="component" value="Unassembled WGS sequence"/>
</dbReference>
<dbReference type="EMBL" id="JACLYY010000014">
    <property type="protein sequence ID" value="MBM6738973.1"/>
    <property type="molecule type" value="Genomic_DNA"/>
</dbReference>